<keyword evidence="1" id="KW-0472">Membrane</keyword>
<dbReference type="OrthoDB" id="1799529at2"/>
<keyword evidence="1" id="KW-0812">Transmembrane</keyword>
<sequence>MTSIIHIFKAVFDFFCGDWRIFWGITLTLVFVELIEQLTVITVAVPLAGIIYIIGISLSLIVALKREIAK</sequence>
<evidence type="ECO:0000313" key="2">
    <source>
        <dbReference type="EMBL" id="VBB07575.1"/>
    </source>
</evidence>
<dbReference type="Proteomes" id="UP000277811">
    <property type="component" value="Unassembled WGS sequence"/>
</dbReference>
<organism evidence="2 3">
    <name type="scientific">Lucifera butyrica</name>
    <dbReference type="NCBI Taxonomy" id="1351585"/>
    <lineage>
        <taxon>Bacteria</taxon>
        <taxon>Bacillati</taxon>
        <taxon>Bacillota</taxon>
        <taxon>Negativicutes</taxon>
        <taxon>Veillonellales</taxon>
        <taxon>Veillonellaceae</taxon>
        <taxon>Lucifera</taxon>
    </lineage>
</organism>
<protein>
    <submittedName>
        <fullName evidence="2">Uncharacterized protein</fullName>
    </submittedName>
</protein>
<keyword evidence="3" id="KW-1185">Reference proteome</keyword>
<feature type="transmembrane region" description="Helical" evidence="1">
    <location>
        <begin position="38"/>
        <end position="64"/>
    </location>
</feature>
<keyword evidence="1" id="KW-1133">Transmembrane helix</keyword>
<gene>
    <name evidence="2" type="ORF">LUCI_2840</name>
</gene>
<reference evidence="2 3" key="1">
    <citation type="submission" date="2018-06" db="EMBL/GenBank/DDBJ databases">
        <authorList>
            <person name="Strepis N."/>
        </authorList>
    </citation>
    <scope>NUCLEOTIDE SEQUENCE [LARGE SCALE GENOMIC DNA]</scope>
    <source>
        <strain evidence="2">LUCI</strain>
    </source>
</reference>
<evidence type="ECO:0000313" key="3">
    <source>
        <dbReference type="Proteomes" id="UP000277811"/>
    </source>
</evidence>
<evidence type="ECO:0000256" key="1">
    <source>
        <dbReference type="SAM" id="Phobius"/>
    </source>
</evidence>
<proteinExistence type="predicted"/>
<dbReference type="EMBL" id="UPPP01000076">
    <property type="protein sequence ID" value="VBB07575.1"/>
    <property type="molecule type" value="Genomic_DNA"/>
</dbReference>
<feature type="transmembrane region" description="Helical" evidence="1">
    <location>
        <begin position="12"/>
        <end position="32"/>
    </location>
</feature>
<name>A0A498R9A5_9FIRM</name>
<dbReference type="RefSeq" id="WP_122628506.1">
    <property type="nucleotide sequence ID" value="NZ_UPPP01000076.1"/>
</dbReference>
<dbReference type="AlphaFoldDB" id="A0A498R9A5"/>
<accession>A0A498R9A5</accession>